<feature type="compositionally biased region" description="Low complexity" evidence="1">
    <location>
        <begin position="171"/>
        <end position="184"/>
    </location>
</feature>
<protein>
    <recommendedName>
        <fullName evidence="4">SANTA domain-containing protein</fullName>
    </recommendedName>
</protein>
<feature type="region of interest" description="Disordered" evidence="1">
    <location>
        <begin position="162"/>
        <end position="187"/>
    </location>
</feature>
<dbReference type="EMBL" id="RWGY01000031">
    <property type="protein sequence ID" value="TVU13763.1"/>
    <property type="molecule type" value="Genomic_DNA"/>
</dbReference>
<evidence type="ECO:0000313" key="3">
    <source>
        <dbReference type="Proteomes" id="UP000324897"/>
    </source>
</evidence>
<dbReference type="AlphaFoldDB" id="A0A5J9TQV6"/>
<gene>
    <name evidence="2" type="ORF">EJB05_37189</name>
</gene>
<comment type="caution">
    <text evidence="2">The sequence shown here is derived from an EMBL/GenBank/DDBJ whole genome shotgun (WGS) entry which is preliminary data.</text>
</comment>
<proteinExistence type="predicted"/>
<dbReference type="InterPro" id="IPR053090">
    <property type="entry name" value="Centromere_KNL-2_homolog"/>
</dbReference>
<name>A0A5J9TQV6_9POAL</name>
<reference evidence="2 3" key="1">
    <citation type="journal article" date="2019" name="Sci. Rep.">
        <title>A high-quality genome of Eragrostis curvula grass provides insights into Poaceae evolution and supports new strategies to enhance forage quality.</title>
        <authorList>
            <person name="Carballo J."/>
            <person name="Santos B.A.C.M."/>
            <person name="Zappacosta D."/>
            <person name="Garbus I."/>
            <person name="Selva J.P."/>
            <person name="Gallo C.A."/>
            <person name="Diaz A."/>
            <person name="Albertini E."/>
            <person name="Caccamo M."/>
            <person name="Echenique V."/>
        </authorList>
    </citation>
    <scope>NUCLEOTIDE SEQUENCE [LARGE SCALE GENOMIC DNA]</scope>
    <source>
        <strain evidence="3">cv. Victoria</strain>
        <tissue evidence="2">Leaf</tissue>
    </source>
</reference>
<dbReference type="PANTHER" id="PTHR35311">
    <property type="entry name" value="KINETOCHORE-ASSOCIATED PROTEIN KNL-2 HOMOLOG"/>
    <property type="match status" value="1"/>
</dbReference>
<sequence>MASPPLRQGSSDRAPRTPPAPVPPSSSRSYVRKYVVLVDWWLERVDGKICIAGLTETPQTRAGVSSSLGKRKAAARVFRCAVATRWDSNTIETVNGHMVCECFLAGFPIKWKEIASNSQLPPKSADNAPSASVEFYLKKFTSDSFANSKGYFNSLKRFTSNTDGPTTQKFSNSSNGNAGNSENSMSKAVASEELGDGIMDMPEVPLPGEIGSNSQDYQHESLQVDACEQEIIDRNVSIASCSTVGGNKPPASKTASVEKEGHISRVGCHQEEQDAEVQHENTRSCSGAQEMVTYAVDSHMSLASSDLRELVTPKCSKTSMNLGTGNASEVACEGMTLQFGAVSALEKNEVRKLRSGRVLGELSDAQLKSGNKQKRTHHKASNNKKVPNEWV</sequence>
<keyword evidence="3" id="KW-1185">Reference proteome</keyword>
<evidence type="ECO:0000256" key="1">
    <source>
        <dbReference type="SAM" id="MobiDB-lite"/>
    </source>
</evidence>
<evidence type="ECO:0000313" key="2">
    <source>
        <dbReference type="EMBL" id="TVU13763.1"/>
    </source>
</evidence>
<dbReference type="OrthoDB" id="118550at2759"/>
<feature type="region of interest" description="Disordered" evidence="1">
    <location>
        <begin position="364"/>
        <end position="391"/>
    </location>
</feature>
<dbReference type="PANTHER" id="PTHR35311:SF1">
    <property type="entry name" value="PROTEIN EMBRYO DEFECTIVE 1674"/>
    <property type="match status" value="1"/>
</dbReference>
<organism evidence="2 3">
    <name type="scientific">Eragrostis curvula</name>
    <name type="common">weeping love grass</name>
    <dbReference type="NCBI Taxonomy" id="38414"/>
    <lineage>
        <taxon>Eukaryota</taxon>
        <taxon>Viridiplantae</taxon>
        <taxon>Streptophyta</taxon>
        <taxon>Embryophyta</taxon>
        <taxon>Tracheophyta</taxon>
        <taxon>Spermatophyta</taxon>
        <taxon>Magnoliopsida</taxon>
        <taxon>Liliopsida</taxon>
        <taxon>Poales</taxon>
        <taxon>Poaceae</taxon>
        <taxon>PACMAD clade</taxon>
        <taxon>Chloridoideae</taxon>
        <taxon>Eragrostideae</taxon>
        <taxon>Eragrostidinae</taxon>
        <taxon>Eragrostis</taxon>
    </lineage>
</organism>
<dbReference type="Proteomes" id="UP000324897">
    <property type="component" value="Unassembled WGS sequence"/>
</dbReference>
<feature type="compositionally biased region" description="Basic residues" evidence="1">
    <location>
        <begin position="371"/>
        <end position="382"/>
    </location>
</feature>
<evidence type="ECO:0008006" key="4">
    <source>
        <dbReference type="Google" id="ProtNLM"/>
    </source>
</evidence>
<accession>A0A5J9TQV6</accession>
<dbReference type="Gramene" id="TVU13763">
    <property type="protein sequence ID" value="TVU13763"/>
    <property type="gene ID" value="EJB05_37189"/>
</dbReference>
<feature type="region of interest" description="Disordered" evidence="1">
    <location>
        <begin position="1"/>
        <end position="27"/>
    </location>
</feature>